<proteinExistence type="predicted"/>
<feature type="domain" description="HTH luxR-type" evidence="4">
    <location>
        <begin position="132"/>
        <end position="197"/>
    </location>
</feature>
<dbReference type="EMBL" id="PEBX01000034">
    <property type="protein sequence ID" value="PTQ56302.1"/>
    <property type="molecule type" value="Genomic_DNA"/>
</dbReference>
<dbReference type="GO" id="GO:0045892">
    <property type="term" value="P:negative regulation of DNA-templated transcription"/>
    <property type="evidence" value="ECO:0007669"/>
    <property type="project" value="UniProtKB-ARBA"/>
</dbReference>
<dbReference type="SMART" id="SM00421">
    <property type="entry name" value="HTH_LUXR"/>
    <property type="match status" value="1"/>
</dbReference>
<keyword evidence="2" id="KW-0238">DNA-binding</keyword>
<dbReference type="InterPro" id="IPR029016">
    <property type="entry name" value="GAF-like_dom_sf"/>
</dbReference>
<dbReference type="InterPro" id="IPR000792">
    <property type="entry name" value="Tscrpt_reg_LuxR_C"/>
</dbReference>
<comment type="caution">
    <text evidence="5">The sequence shown here is derived from an EMBL/GenBank/DDBJ whole genome shotgun (WGS) entry which is preliminary data.</text>
</comment>
<dbReference type="PANTHER" id="PTHR44688">
    <property type="entry name" value="DNA-BINDING TRANSCRIPTIONAL ACTIVATOR DEVR_DOSR"/>
    <property type="match status" value="1"/>
</dbReference>
<reference evidence="6" key="1">
    <citation type="journal article" date="2018" name="Sci. Rep.">
        <title>Lignite coal burning seam in the remote Altai Mountains harbors a hydrogen-driven thermophilic microbial community.</title>
        <authorList>
            <person name="Kadnikov V.V."/>
            <person name="Mardanov A.V."/>
            <person name="Ivasenko D.A."/>
            <person name="Antsiferov D.V."/>
            <person name="Beletsky A.V."/>
            <person name="Karnachuk O.V."/>
            <person name="Ravin N.V."/>
        </authorList>
    </citation>
    <scope>NUCLEOTIDE SEQUENCE [LARGE SCALE GENOMIC DNA]</scope>
</reference>
<protein>
    <recommendedName>
        <fullName evidence="4">HTH luxR-type domain-containing protein</fullName>
    </recommendedName>
</protein>
<sequence>MSHLGAFPELKPGDVLDEVSYGLNAFVLARRSGRVRAVAGAVHSCPQFKRMWTVAAPLGRAPLGYVGLLFAMHQDPYGYASWLVEVAEQIEWELRTEKEPSVLEEAALSEDEDSGEGNSQPLVRPSLAVRIPKSAVAKLSEREKEVLALLVTGASIGEIARKLHLSRSTVKTHLARIAEKWGIEPGVKSILMFIYQSK</sequence>
<evidence type="ECO:0000259" key="4">
    <source>
        <dbReference type="PROSITE" id="PS50043"/>
    </source>
</evidence>
<evidence type="ECO:0000256" key="3">
    <source>
        <dbReference type="ARBA" id="ARBA00023163"/>
    </source>
</evidence>
<dbReference type="InterPro" id="IPR016032">
    <property type="entry name" value="Sig_transdc_resp-reg_C-effctor"/>
</dbReference>
<name>A0A2R6Y0Z0_9BACL</name>
<organism evidence="5 6">
    <name type="scientific">Candidatus Carbonibacillus altaicus</name>
    <dbReference type="NCBI Taxonomy" id="2163959"/>
    <lineage>
        <taxon>Bacteria</taxon>
        <taxon>Bacillati</taxon>
        <taxon>Bacillota</taxon>
        <taxon>Bacilli</taxon>
        <taxon>Bacillales</taxon>
        <taxon>Candidatus Carbonibacillus</taxon>
    </lineage>
</organism>
<dbReference type="Pfam" id="PF00196">
    <property type="entry name" value="GerE"/>
    <property type="match status" value="1"/>
</dbReference>
<evidence type="ECO:0000256" key="1">
    <source>
        <dbReference type="ARBA" id="ARBA00023015"/>
    </source>
</evidence>
<dbReference type="Gene3D" id="1.10.10.10">
    <property type="entry name" value="Winged helix-like DNA-binding domain superfamily/Winged helix DNA-binding domain"/>
    <property type="match status" value="1"/>
</dbReference>
<dbReference type="Gene3D" id="3.30.450.40">
    <property type="match status" value="1"/>
</dbReference>
<evidence type="ECO:0000256" key="2">
    <source>
        <dbReference type="ARBA" id="ARBA00023125"/>
    </source>
</evidence>
<dbReference type="PROSITE" id="PS50043">
    <property type="entry name" value="HTH_LUXR_2"/>
    <property type="match status" value="1"/>
</dbReference>
<dbReference type="Proteomes" id="UP000244338">
    <property type="component" value="Unassembled WGS sequence"/>
</dbReference>
<keyword evidence="3" id="KW-0804">Transcription</keyword>
<dbReference type="CDD" id="cd06170">
    <property type="entry name" value="LuxR_C_like"/>
    <property type="match status" value="1"/>
</dbReference>
<dbReference type="InterPro" id="IPR036388">
    <property type="entry name" value="WH-like_DNA-bd_sf"/>
</dbReference>
<dbReference type="PANTHER" id="PTHR44688:SF16">
    <property type="entry name" value="DNA-BINDING TRANSCRIPTIONAL ACTIVATOR DEVR_DOSR"/>
    <property type="match status" value="1"/>
</dbReference>
<evidence type="ECO:0000313" key="6">
    <source>
        <dbReference type="Proteomes" id="UP000244338"/>
    </source>
</evidence>
<evidence type="ECO:0000313" key="5">
    <source>
        <dbReference type="EMBL" id="PTQ56302.1"/>
    </source>
</evidence>
<dbReference type="PRINTS" id="PR00038">
    <property type="entry name" value="HTHLUXR"/>
</dbReference>
<dbReference type="SUPFAM" id="SSF46894">
    <property type="entry name" value="C-terminal effector domain of the bipartite response regulators"/>
    <property type="match status" value="1"/>
</dbReference>
<accession>A0A2R6Y0Z0</accession>
<keyword evidence="1" id="KW-0805">Transcription regulation</keyword>
<dbReference type="AlphaFoldDB" id="A0A2R6Y0Z0"/>
<gene>
    <name evidence="5" type="ORF">BSOLF_0482</name>
</gene>
<dbReference type="GO" id="GO:0003677">
    <property type="term" value="F:DNA binding"/>
    <property type="evidence" value="ECO:0007669"/>
    <property type="project" value="UniProtKB-KW"/>
</dbReference>